<comment type="caution">
    <text evidence="6">The sequence shown here is derived from an EMBL/GenBank/DDBJ whole genome shotgun (WGS) entry which is preliminary data.</text>
</comment>
<dbReference type="SUPFAM" id="SSF46689">
    <property type="entry name" value="Homeodomain-like"/>
    <property type="match status" value="1"/>
</dbReference>
<dbReference type="SUPFAM" id="SSF48498">
    <property type="entry name" value="Tetracyclin repressor-like, C-terminal domain"/>
    <property type="match status" value="1"/>
</dbReference>
<dbReference type="InterPro" id="IPR009057">
    <property type="entry name" value="Homeodomain-like_sf"/>
</dbReference>
<dbReference type="InterPro" id="IPR001647">
    <property type="entry name" value="HTH_TetR"/>
</dbReference>
<dbReference type="Pfam" id="PF00440">
    <property type="entry name" value="TetR_N"/>
    <property type="match status" value="1"/>
</dbReference>
<keyword evidence="2 4" id="KW-0238">DNA-binding</keyword>
<evidence type="ECO:0000313" key="6">
    <source>
        <dbReference type="EMBL" id="MEV0708039.1"/>
    </source>
</evidence>
<dbReference type="Pfam" id="PF13305">
    <property type="entry name" value="TetR_C_33"/>
    <property type="match status" value="1"/>
</dbReference>
<dbReference type="Gene3D" id="1.10.357.10">
    <property type="entry name" value="Tetracycline Repressor, domain 2"/>
    <property type="match status" value="1"/>
</dbReference>
<keyword evidence="7" id="KW-1185">Reference proteome</keyword>
<proteinExistence type="predicted"/>
<feature type="domain" description="HTH tetR-type" evidence="5">
    <location>
        <begin position="9"/>
        <end position="69"/>
    </location>
</feature>
<dbReference type="PANTHER" id="PTHR30055:SF220">
    <property type="entry name" value="TETR-FAMILY REGULATORY PROTEIN"/>
    <property type="match status" value="1"/>
</dbReference>
<dbReference type="InterPro" id="IPR036271">
    <property type="entry name" value="Tet_transcr_reg_TetR-rel_C_sf"/>
</dbReference>
<organism evidence="6 7">
    <name type="scientific">Nocardia aurea</name>
    <dbReference type="NCBI Taxonomy" id="2144174"/>
    <lineage>
        <taxon>Bacteria</taxon>
        <taxon>Bacillati</taxon>
        <taxon>Actinomycetota</taxon>
        <taxon>Actinomycetes</taxon>
        <taxon>Mycobacteriales</taxon>
        <taxon>Nocardiaceae</taxon>
        <taxon>Nocardia</taxon>
    </lineage>
</organism>
<evidence type="ECO:0000256" key="4">
    <source>
        <dbReference type="PROSITE-ProRule" id="PRU00335"/>
    </source>
</evidence>
<name>A0ABV3FRI5_9NOCA</name>
<reference evidence="6 7" key="1">
    <citation type="submission" date="2024-06" db="EMBL/GenBank/DDBJ databases">
        <title>The Natural Products Discovery Center: Release of the First 8490 Sequenced Strains for Exploring Actinobacteria Biosynthetic Diversity.</title>
        <authorList>
            <person name="Kalkreuter E."/>
            <person name="Kautsar S.A."/>
            <person name="Yang D."/>
            <person name="Bader C.D."/>
            <person name="Teijaro C.N."/>
            <person name="Fluegel L."/>
            <person name="Davis C.M."/>
            <person name="Simpson J.R."/>
            <person name="Lauterbach L."/>
            <person name="Steele A.D."/>
            <person name="Gui C."/>
            <person name="Meng S."/>
            <person name="Li G."/>
            <person name="Viehrig K."/>
            <person name="Ye F."/>
            <person name="Su P."/>
            <person name="Kiefer A.F."/>
            <person name="Nichols A."/>
            <person name="Cepeda A.J."/>
            <person name="Yan W."/>
            <person name="Fan B."/>
            <person name="Jiang Y."/>
            <person name="Adhikari A."/>
            <person name="Zheng C.-J."/>
            <person name="Schuster L."/>
            <person name="Cowan T.M."/>
            <person name="Smanski M.J."/>
            <person name="Chevrette M.G."/>
            <person name="De Carvalho L.P.S."/>
            <person name="Shen B."/>
        </authorList>
    </citation>
    <scope>NUCLEOTIDE SEQUENCE [LARGE SCALE GENOMIC DNA]</scope>
    <source>
        <strain evidence="6 7">NPDC050403</strain>
    </source>
</reference>
<evidence type="ECO:0000313" key="7">
    <source>
        <dbReference type="Proteomes" id="UP001551695"/>
    </source>
</evidence>
<evidence type="ECO:0000256" key="2">
    <source>
        <dbReference type="ARBA" id="ARBA00023125"/>
    </source>
</evidence>
<evidence type="ECO:0000256" key="1">
    <source>
        <dbReference type="ARBA" id="ARBA00023015"/>
    </source>
</evidence>
<keyword evidence="3" id="KW-0804">Transcription</keyword>
<dbReference type="InterPro" id="IPR050109">
    <property type="entry name" value="HTH-type_TetR-like_transc_reg"/>
</dbReference>
<dbReference type="Proteomes" id="UP001551695">
    <property type="component" value="Unassembled WGS sequence"/>
</dbReference>
<evidence type="ECO:0000259" key="5">
    <source>
        <dbReference type="PROSITE" id="PS50977"/>
    </source>
</evidence>
<dbReference type="InterPro" id="IPR025996">
    <property type="entry name" value="MT1864/Rv1816-like_C"/>
</dbReference>
<protein>
    <submittedName>
        <fullName evidence="6">TetR/AcrR family transcriptional regulator</fullName>
    </submittedName>
</protein>
<keyword evidence="1" id="KW-0805">Transcription regulation</keyword>
<evidence type="ECO:0000256" key="3">
    <source>
        <dbReference type="ARBA" id="ARBA00023163"/>
    </source>
</evidence>
<sequence>MSERRYHHGNLRAALLAQAETTLRTSGVDGLSLRELAREVGVSYGSPRRHFEDKAALLDALVEVGLQRLGAELAEAVEPDGRDFVEVLTAVAISYIRFATDSPAMVDLMSRSRYLSQAPAALVEAREASFAPVRDLVERGQAGGELVSGDVRRVGTLIFATLHGLATLANNGMIDPLDDRLIADAIQSLLAGIADTDSR</sequence>
<feature type="DNA-binding region" description="H-T-H motif" evidence="4">
    <location>
        <begin position="32"/>
        <end position="51"/>
    </location>
</feature>
<gene>
    <name evidence="6" type="ORF">AB0I48_10775</name>
</gene>
<dbReference type="PROSITE" id="PS50977">
    <property type="entry name" value="HTH_TETR_2"/>
    <property type="match status" value="1"/>
</dbReference>
<dbReference type="PANTHER" id="PTHR30055">
    <property type="entry name" value="HTH-TYPE TRANSCRIPTIONAL REGULATOR RUTR"/>
    <property type="match status" value="1"/>
</dbReference>
<accession>A0ABV3FRI5</accession>
<dbReference type="EMBL" id="JBFAKC010000004">
    <property type="protein sequence ID" value="MEV0708039.1"/>
    <property type="molecule type" value="Genomic_DNA"/>
</dbReference>
<dbReference type="RefSeq" id="WP_357782244.1">
    <property type="nucleotide sequence ID" value="NZ_JBFAKC010000004.1"/>
</dbReference>